<sequence>MHGLPDGGQVLPRGGAGFAARCHPADKIASSGQLRINMEKIIPHFGAINLALPEEYNEATYLVDGREIDLSLAFFNAFPGEDGFTEFSAVKDLDPAVLDRVSGFMEQLDSKIARAHAACVADFHAGGVVRDTYIDHHLEEFSPEQLATLIEGTDPALPVEERMLATLHLSHVGLHPMPDESDASFAMFDFTFGEDLTNYVVAVKFAEDGAIQGVDVES</sequence>
<accession>A0ABX0MN35</accession>
<protein>
    <submittedName>
        <fullName evidence="1">DUF2004 domain-containing protein</fullName>
    </submittedName>
</protein>
<gene>
    <name evidence="1" type="ORF">F1735_00410</name>
</gene>
<name>A0ABX0MN35_9BURK</name>
<dbReference type="EMBL" id="WHJF01000001">
    <property type="protein sequence ID" value="NHZ60784.1"/>
    <property type="molecule type" value="Genomic_DNA"/>
</dbReference>
<evidence type="ECO:0000313" key="2">
    <source>
        <dbReference type="Proteomes" id="UP000610594"/>
    </source>
</evidence>
<comment type="caution">
    <text evidence="1">The sequence shown here is derived from an EMBL/GenBank/DDBJ whole genome shotgun (WGS) entry which is preliminary data.</text>
</comment>
<dbReference type="Proteomes" id="UP000610594">
    <property type="component" value="Unassembled WGS sequence"/>
</dbReference>
<keyword evidence="2" id="KW-1185">Reference proteome</keyword>
<organism evidence="1 2">
    <name type="scientific">Massilia genomosp. 1</name>
    <dbReference type="NCBI Taxonomy" id="2609280"/>
    <lineage>
        <taxon>Bacteria</taxon>
        <taxon>Pseudomonadati</taxon>
        <taxon>Pseudomonadota</taxon>
        <taxon>Betaproteobacteria</taxon>
        <taxon>Burkholderiales</taxon>
        <taxon>Oxalobacteraceae</taxon>
        <taxon>Telluria group</taxon>
        <taxon>Massilia</taxon>
    </lineage>
</organism>
<proteinExistence type="predicted"/>
<evidence type="ECO:0000313" key="1">
    <source>
        <dbReference type="EMBL" id="NHZ60784.1"/>
    </source>
</evidence>
<reference evidence="1 2" key="1">
    <citation type="submission" date="2019-10" db="EMBL/GenBank/DDBJ databases">
        <title>Taxonomy of Antarctic Massilia spp.: description of Massilia rubra sp. nov., Massilia aquatica sp. nov., Massilia mucilaginosa sp. nov., Massilia frigida sp. nov. isolated from streams, lakes and regoliths.</title>
        <authorList>
            <person name="Holochova P."/>
            <person name="Sedlacek I."/>
            <person name="Kralova S."/>
            <person name="Maslanova I."/>
            <person name="Busse H.-J."/>
            <person name="Stankova E."/>
            <person name="Vrbovska V."/>
            <person name="Kovarovic V."/>
            <person name="Bartak M."/>
            <person name="Svec P."/>
            <person name="Pantucek R."/>
        </authorList>
    </citation>
    <scope>NUCLEOTIDE SEQUENCE [LARGE SCALE GENOMIC DNA]</scope>
    <source>
        <strain evidence="1 2">CCM 8694</strain>
    </source>
</reference>